<dbReference type="GO" id="GO:0005634">
    <property type="term" value="C:nucleus"/>
    <property type="evidence" value="ECO:0007669"/>
    <property type="project" value="UniProtKB-ARBA"/>
</dbReference>
<protein>
    <recommendedName>
        <fullName evidence="7">C2H2-type domain-containing protein</fullName>
    </recommendedName>
</protein>
<dbReference type="InterPro" id="IPR036236">
    <property type="entry name" value="Znf_C2H2_sf"/>
</dbReference>
<proteinExistence type="predicted"/>
<keyword evidence="2" id="KW-0677">Repeat</keyword>
<gene>
    <name evidence="8" type="ORF">MYCIT1_LOCUS24069</name>
</gene>
<dbReference type="PANTHER" id="PTHR19818:SF139">
    <property type="entry name" value="PAIR-RULE PROTEIN ODD-PAIRED"/>
    <property type="match status" value="1"/>
</dbReference>
<sequence length="128" mass="14769">MPRDALKPSPKKPELNEPPRRSICSTCGASIGRTSDLQRHMLTHAKNKEELMFQCPYPDCKHRTLQRSNLETHIRTHTNMRPLQCTYIYTDGLKCEFATADPSSLHRHKKRKHENHGVALMAHDDPDD</sequence>
<keyword evidence="9" id="KW-1185">Reference proteome</keyword>
<evidence type="ECO:0000256" key="5">
    <source>
        <dbReference type="PROSITE-ProRule" id="PRU00042"/>
    </source>
</evidence>
<feature type="region of interest" description="Disordered" evidence="6">
    <location>
        <begin position="106"/>
        <end position="128"/>
    </location>
</feature>
<comment type="caution">
    <text evidence="8">The sequence shown here is derived from an EMBL/GenBank/DDBJ whole genome shotgun (WGS) entry which is preliminary data.</text>
</comment>
<reference evidence="8" key="1">
    <citation type="submission" date="2023-11" db="EMBL/GenBank/DDBJ databases">
        <authorList>
            <person name="De Vega J J."/>
            <person name="De Vega J J."/>
        </authorList>
    </citation>
    <scope>NUCLEOTIDE SEQUENCE</scope>
</reference>
<organism evidence="8 9">
    <name type="scientific">Mycena citricolor</name>
    <dbReference type="NCBI Taxonomy" id="2018698"/>
    <lineage>
        <taxon>Eukaryota</taxon>
        <taxon>Fungi</taxon>
        <taxon>Dikarya</taxon>
        <taxon>Basidiomycota</taxon>
        <taxon>Agaricomycotina</taxon>
        <taxon>Agaricomycetes</taxon>
        <taxon>Agaricomycetidae</taxon>
        <taxon>Agaricales</taxon>
        <taxon>Marasmiineae</taxon>
        <taxon>Mycenaceae</taxon>
        <taxon>Mycena</taxon>
    </lineage>
</organism>
<dbReference type="Pfam" id="PF00096">
    <property type="entry name" value="zf-C2H2"/>
    <property type="match status" value="2"/>
</dbReference>
<dbReference type="Gene3D" id="3.30.160.60">
    <property type="entry name" value="Classic Zinc Finger"/>
    <property type="match status" value="2"/>
</dbReference>
<evidence type="ECO:0000313" key="9">
    <source>
        <dbReference type="Proteomes" id="UP001295794"/>
    </source>
</evidence>
<evidence type="ECO:0000256" key="1">
    <source>
        <dbReference type="ARBA" id="ARBA00022723"/>
    </source>
</evidence>
<dbReference type="SUPFAM" id="SSF57667">
    <property type="entry name" value="beta-beta-alpha zinc fingers"/>
    <property type="match status" value="1"/>
</dbReference>
<dbReference type="EMBL" id="CAVNYO010000405">
    <property type="protein sequence ID" value="CAK5275960.1"/>
    <property type="molecule type" value="Genomic_DNA"/>
</dbReference>
<dbReference type="AlphaFoldDB" id="A0AAD2HJF6"/>
<dbReference type="Proteomes" id="UP001295794">
    <property type="component" value="Unassembled WGS sequence"/>
</dbReference>
<keyword evidence="1" id="KW-0479">Metal-binding</keyword>
<dbReference type="PROSITE" id="PS50157">
    <property type="entry name" value="ZINC_FINGER_C2H2_2"/>
    <property type="match status" value="2"/>
</dbReference>
<dbReference type="PROSITE" id="PS00028">
    <property type="entry name" value="ZINC_FINGER_C2H2_1"/>
    <property type="match status" value="1"/>
</dbReference>
<dbReference type="GO" id="GO:0000978">
    <property type="term" value="F:RNA polymerase II cis-regulatory region sequence-specific DNA binding"/>
    <property type="evidence" value="ECO:0007669"/>
    <property type="project" value="TreeGrafter"/>
</dbReference>
<evidence type="ECO:0000256" key="6">
    <source>
        <dbReference type="SAM" id="MobiDB-lite"/>
    </source>
</evidence>
<evidence type="ECO:0000256" key="2">
    <source>
        <dbReference type="ARBA" id="ARBA00022737"/>
    </source>
</evidence>
<feature type="domain" description="C2H2-type" evidence="7">
    <location>
        <begin position="22"/>
        <end position="49"/>
    </location>
</feature>
<evidence type="ECO:0000313" key="8">
    <source>
        <dbReference type="EMBL" id="CAK5275960.1"/>
    </source>
</evidence>
<keyword evidence="3 5" id="KW-0863">Zinc-finger</keyword>
<evidence type="ECO:0000256" key="4">
    <source>
        <dbReference type="ARBA" id="ARBA00022833"/>
    </source>
</evidence>
<dbReference type="PANTHER" id="PTHR19818">
    <property type="entry name" value="ZINC FINGER PROTEIN ZIC AND GLI"/>
    <property type="match status" value="1"/>
</dbReference>
<feature type="region of interest" description="Disordered" evidence="6">
    <location>
        <begin position="1"/>
        <end position="23"/>
    </location>
</feature>
<evidence type="ECO:0000259" key="7">
    <source>
        <dbReference type="PROSITE" id="PS50157"/>
    </source>
</evidence>
<evidence type="ECO:0000256" key="3">
    <source>
        <dbReference type="ARBA" id="ARBA00022771"/>
    </source>
</evidence>
<dbReference type="InterPro" id="IPR050329">
    <property type="entry name" value="GLI_C2H2-zinc-finger"/>
</dbReference>
<feature type="compositionally biased region" description="Basic and acidic residues" evidence="6">
    <location>
        <begin position="1"/>
        <end position="20"/>
    </location>
</feature>
<dbReference type="GO" id="GO:0000981">
    <property type="term" value="F:DNA-binding transcription factor activity, RNA polymerase II-specific"/>
    <property type="evidence" value="ECO:0007669"/>
    <property type="project" value="TreeGrafter"/>
</dbReference>
<name>A0AAD2HJF6_9AGAR</name>
<dbReference type="SMART" id="SM00355">
    <property type="entry name" value="ZnF_C2H2"/>
    <property type="match status" value="3"/>
</dbReference>
<accession>A0AAD2HJF6</accession>
<dbReference type="GO" id="GO:0008270">
    <property type="term" value="F:zinc ion binding"/>
    <property type="evidence" value="ECO:0007669"/>
    <property type="project" value="UniProtKB-KW"/>
</dbReference>
<dbReference type="GO" id="GO:0045944">
    <property type="term" value="P:positive regulation of transcription by RNA polymerase II"/>
    <property type="evidence" value="ECO:0007669"/>
    <property type="project" value="UniProtKB-ARBA"/>
</dbReference>
<keyword evidence="4" id="KW-0862">Zinc</keyword>
<dbReference type="InterPro" id="IPR013087">
    <property type="entry name" value="Znf_C2H2_type"/>
</dbReference>
<feature type="domain" description="C2H2-type" evidence="7">
    <location>
        <begin position="53"/>
        <end position="82"/>
    </location>
</feature>